<proteinExistence type="predicted"/>
<dbReference type="RefSeq" id="WP_176064612.1">
    <property type="nucleotide sequence ID" value="NZ_BJTG01000004.1"/>
</dbReference>
<sequence length="80" mass="8504">MFGGVILEGHDAWPVRPVAEAFVERERALPTTVSGLAGAIWRASEGLSLDAALRLARAGGVSTTELRAGLTWAWSLGFPR</sequence>
<dbReference type="EMBL" id="BJTG01000004">
    <property type="protein sequence ID" value="GEJ57125.1"/>
    <property type="molecule type" value="Genomic_DNA"/>
</dbReference>
<keyword evidence="2" id="KW-1185">Reference proteome</keyword>
<reference evidence="2" key="1">
    <citation type="journal article" date="2020" name="Appl. Environ. Microbiol.">
        <title>Diazotrophic Anaeromyxobacter Isolates from Soils.</title>
        <authorList>
            <person name="Masuda Y."/>
            <person name="Yamanaka H."/>
            <person name="Xu Z.X."/>
            <person name="Shiratori Y."/>
            <person name="Aono T."/>
            <person name="Amachi S."/>
            <person name="Senoo K."/>
            <person name="Itoh H."/>
        </authorList>
    </citation>
    <scope>NUCLEOTIDE SEQUENCE [LARGE SCALE GENOMIC DNA]</scope>
    <source>
        <strain evidence="2">R267</strain>
    </source>
</reference>
<evidence type="ECO:0000313" key="2">
    <source>
        <dbReference type="Proteomes" id="UP000503640"/>
    </source>
</evidence>
<comment type="caution">
    <text evidence="1">The sequence shown here is derived from an EMBL/GenBank/DDBJ whole genome shotgun (WGS) entry which is preliminary data.</text>
</comment>
<dbReference type="AlphaFoldDB" id="A0A7I9VL52"/>
<organism evidence="1 2">
    <name type="scientific">Anaeromyxobacter diazotrophicus</name>
    <dbReference type="NCBI Taxonomy" id="2590199"/>
    <lineage>
        <taxon>Bacteria</taxon>
        <taxon>Pseudomonadati</taxon>
        <taxon>Myxococcota</taxon>
        <taxon>Myxococcia</taxon>
        <taxon>Myxococcales</taxon>
        <taxon>Cystobacterineae</taxon>
        <taxon>Anaeromyxobacteraceae</taxon>
        <taxon>Anaeromyxobacter</taxon>
    </lineage>
</organism>
<evidence type="ECO:0000313" key="1">
    <source>
        <dbReference type="EMBL" id="GEJ57125.1"/>
    </source>
</evidence>
<dbReference type="Proteomes" id="UP000503640">
    <property type="component" value="Unassembled WGS sequence"/>
</dbReference>
<gene>
    <name evidence="1" type="ORF">AMYX_18660</name>
</gene>
<accession>A0A7I9VL52</accession>
<name>A0A7I9VL52_9BACT</name>
<protein>
    <submittedName>
        <fullName evidence="1">Uncharacterized protein</fullName>
    </submittedName>
</protein>